<dbReference type="InterPro" id="IPR036390">
    <property type="entry name" value="WH_DNA-bd_sf"/>
</dbReference>
<dbReference type="EMBL" id="LAZR01065833">
    <property type="protein sequence ID" value="KKK54755.1"/>
    <property type="molecule type" value="Genomic_DNA"/>
</dbReference>
<dbReference type="GO" id="GO:0003746">
    <property type="term" value="F:translation elongation factor activity"/>
    <property type="evidence" value="ECO:0007669"/>
    <property type="project" value="InterPro"/>
</dbReference>
<dbReference type="Pfam" id="PF09107">
    <property type="entry name" value="WHD_3rd_SelB"/>
    <property type="match status" value="1"/>
</dbReference>
<feature type="domain" description="Elongation factor SelB fourth winged-helix" evidence="1">
    <location>
        <begin position="41"/>
        <end position="86"/>
    </location>
</feature>
<comment type="caution">
    <text evidence="2">The sequence shown here is derived from an EMBL/GenBank/DDBJ whole genome shotgun (WGS) entry which is preliminary data.</text>
</comment>
<proteinExistence type="predicted"/>
<dbReference type="SUPFAM" id="SSF46785">
    <property type="entry name" value="Winged helix' DNA-binding domain"/>
    <property type="match status" value="1"/>
</dbReference>
<dbReference type="GO" id="GO:0003723">
    <property type="term" value="F:RNA binding"/>
    <property type="evidence" value="ECO:0007669"/>
    <property type="project" value="InterPro"/>
</dbReference>
<accession>A0A0F8X1P8</accession>
<evidence type="ECO:0000259" key="1">
    <source>
        <dbReference type="Pfam" id="PF09107"/>
    </source>
</evidence>
<dbReference type="Gene3D" id="1.10.10.10">
    <property type="entry name" value="Winged helix-like DNA-binding domain superfamily/Winged helix DNA-binding domain"/>
    <property type="match status" value="1"/>
</dbReference>
<dbReference type="AlphaFoldDB" id="A0A0F8X1P8"/>
<dbReference type="InterPro" id="IPR015191">
    <property type="entry name" value="SelB_WHD4"/>
</dbReference>
<reference evidence="2" key="1">
    <citation type="journal article" date="2015" name="Nature">
        <title>Complex archaea that bridge the gap between prokaryotes and eukaryotes.</title>
        <authorList>
            <person name="Spang A."/>
            <person name="Saw J.H."/>
            <person name="Jorgensen S.L."/>
            <person name="Zaremba-Niedzwiedzka K."/>
            <person name="Martijn J."/>
            <person name="Lind A.E."/>
            <person name="van Eijk R."/>
            <person name="Schleper C."/>
            <person name="Guy L."/>
            <person name="Ettema T.J."/>
        </authorList>
    </citation>
    <scope>NUCLEOTIDE SEQUENCE</scope>
</reference>
<protein>
    <recommendedName>
        <fullName evidence="1">Elongation factor SelB fourth winged-helix domain-containing protein</fullName>
    </recommendedName>
</protein>
<dbReference type="GO" id="GO:0001514">
    <property type="term" value="P:selenocysteine incorporation"/>
    <property type="evidence" value="ECO:0007669"/>
    <property type="project" value="InterPro"/>
</dbReference>
<sequence length="89" mass="10227">LDAEDDLLSYLEERGDIVRVEEGIVFAAEAYGEMVERVVAHLKERGTVTLAQVRDMLGTSRKYAQALLEYMDQQRITRRVGDERVLRRG</sequence>
<dbReference type="InterPro" id="IPR036388">
    <property type="entry name" value="WH-like_DNA-bd_sf"/>
</dbReference>
<gene>
    <name evidence="2" type="ORF">LCGC14_3081480</name>
</gene>
<dbReference type="GO" id="GO:0005737">
    <property type="term" value="C:cytoplasm"/>
    <property type="evidence" value="ECO:0007669"/>
    <property type="project" value="InterPro"/>
</dbReference>
<name>A0A0F8X1P8_9ZZZZ</name>
<evidence type="ECO:0000313" key="2">
    <source>
        <dbReference type="EMBL" id="KKK54755.1"/>
    </source>
</evidence>
<feature type="non-terminal residue" evidence="2">
    <location>
        <position position="1"/>
    </location>
</feature>
<organism evidence="2">
    <name type="scientific">marine sediment metagenome</name>
    <dbReference type="NCBI Taxonomy" id="412755"/>
    <lineage>
        <taxon>unclassified sequences</taxon>
        <taxon>metagenomes</taxon>
        <taxon>ecological metagenomes</taxon>
    </lineage>
</organism>
<dbReference type="GO" id="GO:0005525">
    <property type="term" value="F:GTP binding"/>
    <property type="evidence" value="ECO:0007669"/>
    <property type="project" value="InterPro"/>
</dbReference>